<dbReference type="EMBL" id="PGVE01000091">
    <property type="protein sequence ID" value="PLS01570.1"/>
    <property type="molecule type" value="Genomic_DNA"/>
</dbReference>
<dbReference type="AlphaFoldDB" id="A0A2N5H7U8"/>
<protein>
    <submittedName>
        <fullName evidence="1">Uncharacterized protein</fullName>
    </submittedName>
</protein>
<reference evidence="1 2" key="1">
    <citation type="submission" date="2017-11" db="EMBL/GenBank/DDBJ databases">
        <title>Comparitive Functional Genomics of Dry Heat Resistant strains isolated from the Viking Spacecraft.</title>
        <authorList>
            <person name="Seuylemezian A."/>
            <person name="Cooper K."/>
            <person name="Vaishampayan P."/>
        </authorList>
    </citation>
    <scope>NUCLEOTIDE SEQUENCE [LARGE SCALE GENOMIC DNA]</scope>
    <source>
        <strain evidence="1 2">V32-6</strain>
    </source>
</reference>
<comment type="caution">
    <text evidence="1">The sequence shown here is derived from an EMBL/GenBank/DDBJ whole genome shotgun (WGS) entry which is preliminary data.</text>
</comment>
<organism evidence="1 2">
    <name type="scientific">Neobacillus cucumis</name>
    <dbReference type="NCBI Taxonomy" id="1740721"/>
    <lineage>
        <taxon>Bacteria</taxon>
        <taxon>Bacillati</taxon>
        <taxon>Bacillota</taxon>
        <taxon>Bacilli</taxon>
        <taxon>Bacillales</taxon>
        <taxon>Bacillaceae</taxon>
        <taxon>Neobacillus</taxon>
    </lineage>
</organism>
<evidence type="ECO:0000313" key="1">
    <source>
        <dbReference type="EMBL" id="PLS01570.1"/>
    </source>
</evidence>
<proteinExistence type="predicted"/>
<evidence type="ECO:0000313" key="2">
    <source>
        <dbReference type="Proteomes" id="UP000234950"/>
    </source>
</evidence>
<dbReference type="RefSeq" id="WP_101651359.1">
    <property type="nucleotide sequence ID" value="NZ_PGVE01000091.1"/>
</dbReference>
<sequence>MTSTKESIPIQLEPFLLSRKNFYQFLYTLFLEPNNEELLFELSQVGDFEELKECHEGGRILAGFFEQMKMKKNFGSEREEFRRLYLGAAMLLEDFLNFDLITLLEVREALKIV</sequence>
<keyword evidence="2" id="KW-1185">Reference proteome</keyword>
<accession>A0A2N5H7U8</accession>
<gene>
    <name evidence="1" type="ORF">CVD27_24575</name>
</gene>
<dbReference type="Proteomes" id="UP000234950">
    <property type="component" value="Unassembled WGS sequence"/>
</dbReference>
<name>A0A2N5H7U8_9BACI</name>
<dbReference type="OrthoDB" id="9795302at2"/>